<dbReference type="InterPro" id="IPR015867">
    <property type="entry name" value="N-reg_PII/ATP_PRibTrfase_C"/>
</dbReference>
<dbReference type="PIRSF" id="PIRSF006483">
    <property type="entry name" value="Membrane_protein_YitT"/>
    <property type="match status" value="1"/>
</dbReference>
<dbReference type="STRING" id="45851.BHV86_05685"/>
<dbReference type="Pfam" id="PF10035">
    <property type="entry name" value="DUF2179"/>
    <property type="match status" value="1"/>
</dbReference>
<feature type="transmembrane region" description="Helical" evidence="6">
    <location>
        <begin position="170"/>
        <end position="187"/>
    </location>
</feature>
<feature type="transmembrane region" description="Helical" evidence="6">
    <location>
        <begin position="7"/>
        <end position="25"/>
    </location>
</feature>
<evidence type="ECO:0000256" key="2">
    <source>
        <dbReference type="ARBA" id="ARBA00022475"/>
    </source>
</evidence>
<evidence type="ECO:0000259" key="7">
    <source>
        <dbReference type="Pfam" id="PF10035"/>
    </source>
</evidence>
<accession>D4S2U9</accession>
<dbReference type="CDD" id="cd16380">
    <property type="entry name" value="YitT_C"/>
    <property type="match status" value="1"/>
</dbReference>
<dbReference type="eggNOG" id="COG1284">
    <property type="taxonomic scope" value="Bacteria"/>
</dbReference>
<keyword evidence="2" id="KW-1003">Cell membrane</keyword>
<feature type="transmembrane region" description="Helical" evidence="6">
    <location>
        <begin position="78"/>
        <end position="95"/>
    </location>
</feature>
<feature type="domain" description="DUF2179" evidence="7">
    <location>
        <begin position="216"/>
        <end position="270"/>
    </location>
</feature>
<comment type="subcellular location">
    <subcellularLocation>
        <location evidence="1">Cell membrane</location>
        <topology evidence="1">Multi-pass membrane protein</topology>
    </subcellularLocation>
</comment>
<evidence type="ECO:0000256" key="3">
    <source>
        <dbReference type="ARBA" id="ARBA00022692"/>
    </source>
</evidence>
<feature type="transmembrane region" description="Helical" evidence="6">
    <location>
        <begin position="145"/>
        <end position="164"/>
    </location>
</feature>
<feature type="transmembrane region" description="Helical" evidence="6">
    <location>
        <begin position="45"/>
        <end position="66"/>
    </location>
</feature>
<dbReference type="InterPro" id="IPR019264">
    <property type="entry name" value="DUF2179"/>
</dbReference>
<dbReference type="AlphaFoldDB" id="D4S2U9"/>
<keyword evidence="9" id="KW-1185">Reference proteome</keyword>
<dbReference type="InterPro" id="IPR003740">
    <property type="entry name" value="YitT"/>
</dbReference>
<evidence type="ECO:0000313" key="8">
    <source>
        <dbReference type="EMBL" id="EFF67554.1"/>
    </source>
</evidence>
<dbReference type="Gene3D" id="3.30.70.120">
    <property type="match status" value="1"/>
</dbReference>
<proteinExistence type="predicted"/>
<dbReference type="GO" id="GO:0005886">
    <property type="term" value="C:plasma membrane"/>
    <property type="evidence" value="ECO:0007669"/>
    <property type="project" value="UniProtKB-SubCell"/>
</dbReference>
<comment type="caution">
    <text evidence="8">The sequence shown here is derived from an EMBL/GenBank/DDBJ whole genome shotgun (WGS) entry which is preliminary data.</text>
</comment>
<dbReference type="PANTHER" id="PTHR33545:SF5">
    <property type="entry name" value="UPF0750 MEMBRANE PROTEIN YITT"/>
    <property type="match status" value="1"/>
</dbReference>
<keyword evidence="5 6" id="KW-0472">Membrane</keyword>
<evidence type="ECO:0000256" key="6">
    <source>
        <dbReference type="SAM" id="Phobius"/>
    </source>
</evidence>
<dbReference type="PANTHER" id="PTHR33545">
    <property type="entry name" value="UPF0750 MEMBRANE PROTEIN YITT-RELATED"/>
    <property type="match status" value="1"/>
</dbReference>
<dbReference type="RefSeq" id="WP_005604569.1">
    <property type="nucleotide sequence ID" value="NZ_GG663524.1"/>
</dbReference>
<reference evidence="8 9" key="1">
    <citation type="submission" date="2010-02" db="EMBL/GenBank/DDBJ databases">
        <authorList>
            <person name="Weinstock G."/>
            <person name="Sodergren E."/>
            <person name="Clifton S."/>
            <person name="Fulton L."/>
            <person name="Fulton B."/>
            <person name="Courtney L."/>
            <person name="Fronick C."/>
            <person name="Harrison M."/>
            <person name="Strong C."/>
            <person name="Farmer C."/>
            <person name="Delahaunty K."/>
            <person name="Markovic C."/>
            <person name="Hall O."/>
            <person name="Minx P."/>
            <person name="Tomlinson C."/>
            <person name="Mitreva M."/>
            <person name="Nelson J."/>
            <person name="Hou S."/>
            <person name="Wollam A."/>
            <person name="Pepin K.H."/>
            <person name="Johnson M."/>
            <person name="Bhonagiri V."/>
            <person name="Zhang X."/>
            <person name="Suruliraj S."/>
            <person name="Warren W."/>
            <person name="Chinwalla A."/>
            <person name="Mardis E.R."/>
            <person name="Wilson R.K."/>
        </authorList>
    </citation>
    <scope>NUCLEOTIDE SEQUENCE [LARGE SCALE GENOMIC DNA]</scope>
    <source>
        <strain evidence="8 9">DSM 2876</strain>
    </source>
</reference>
<name>D4S2U9_9FIRM</name>
<dbReference type="EMBL" id="ABWN01000040">
    <property type="protein sequence ID" value="EFF67554.1"/>
    <property type="molecule type" value="Genomic_DNA"/>
</dbReference>
<sequence>MKRVMRYLLLTIGAFLMGLAVKMIFDTSGLVTGGVSGIAVILQKILNIPMWLTNIVINVPLFIYGFRTLERRVLWDSFYANFIFTLAIGLLPDINPVGNDIFLSAIAGGFIMGTGLGIILSCDATSGGADLAAYMIQKKSKRIKTVWIIFIIDAIIIALGTPVFGIPSSIYGVISVFTISFVSGKIVDGPAVSRTAYIISRNSIEIAAIINKRLERGVTGIKVMGMYENKEKIMLVCVARKREIHKIVEIVEEADKQAFMWIGDAREVMGEGFVNIA</sequence>
<dbReference type="InterPro" id="IPR051461">
    <property type="entry name" value="UPF0750_membrane"/>
</dbReference>
<feature type="transmembrane region" description="Helical" evidence="6">
    <location>
        <begin position="101"/>
        <end position="124"/>
    </location>
</feature>
<evidence type="ECO:0000313" key="9">
    <source>
        <dbReference type="Proteomes" id="UP000006238"/>
    </source>
</evidence>
<evidence type="ECO:0000256" key="4">
    <source>
        <dbReference type="ARBA" id="ARBA00022989"/>
    </source>
</evidence>
<dbReference type="Proteomes" id="UP000006238">
    <property type="component" value="Unassembled WGS sequence"/>
</dbReference>
<evidence type="ECO:0000256" key="5">
    <source>
        <dbReference type="ARBA" id="ARBA00023136"/>
    </source>
</evidence>
<dbReference type="Pfam" id="PF02588">
    <property type="entry name" value="YitT_membrane"/>
    <property type="match status" value="1"/>
</dbReference>
<gene>
    <name evidence="8" type="ORF">BUTYVIB_02421</name>
</gene>
<keyword evidence="3 6" id="KW-0812">Transmembrane</keyword>
<dbReference type="GeneID" id="98917480"/>
<evidence type="ECO:0000256" key="1">
    <source>
        <dbReference type="ARBA" id="ARBA00004651"/>
    </source>
</evidence>
<keyword evidence="4 6" id="KW-1133">Transmembrane helix</keyword>
<organism evidence="8 9">
    <name type="scientific">Eshraghiella crossota DSM 2876</name>
    <dbReference type="NCBI Taxonomy" id="511680"/>
    <lineage>
        <taxon>Bacteria</taxon>
        <taxon>Bacillati</taxon>
        <taxon>Bacillota</taxon>
        <taxon>Clostridia</taxon>
        <taxon>Lachnospirales</taxon>
        <taxon>Lachnospiraceae</taxon>
        <taxon>Eshraghiella</taxon>
    </lineage>
</organism>
<dbReference type="HOGENOM" id="CLU_063199_1_1_9"/>
<protein>
    <recommendedName>
        <fullName evidence="7">DUF2179 domain-containing protein</fullName>
    </recommendedName>
</protein>